<proteinExistence type="predicted"/>
<sequence length="67" mass="7627">MTEIEALLRNGKTARDEEVPAVFDQEIHEAEATLGRSFPTSYREFIAFGGLGELRIRHRVLRPSEIV</sequence>
<dbReference type="Proteomes" id="UP000271137">
    <property type="component" value="Unassembled WGS sequence"/>
</dbReference>
<gene>
    <name evidence="1" type="ORF">EJO66_32325</name>
</gene>
<dbReference type="InterPro" id="IPR037883">
    <property type="entry name" value="Knr4/Smi1-like_sf"/>
</dbReference>
<organism evidence="1 2">
    <name type="scientific">Variovorax beijingensis</name>
    <dbReference type="NCBI Taxonomy" id="2496117"/>
    <lineage>
        <taxon>Bacteria</taxon>
        <taxon>Pseudomonadati</taxon>
        <taxon>Pseudomonadota</taxon>
        <taxon>Betaproteobacteria</taxon>
        <taxon>Burkholderiales</taxon>
        <taxon>Comamonadaceae</taxon>
        <taxon>Variovorax</taxon>
    </lineage>
</organism>
<dbReference type="SUPFAM" id="SSF160631">
    <property type="entry name" value="SMI1/KNR4-like"/>
    <property type="match status" value="1"/>
</dbReference>
<protein>
    <recommendedName>
        <fullName evidence="3">SMI1/KNR4 family protein</fullName>
    </recommendedName>
</protein>
<keyword evidence="2" id="KW-1185">Reference proteome</keyword>
<evidence type="ECO:0000313" key="1">
    <source>
        <dbReference type="EMBL" id="RSZ23970.1"/>
    </source>
</evidence>
<comment type="caution">
    <text evidence="1">The sequence shown here is derived from an EMBL/GenBank/DDBJ whole genome shotgun (WGS) entry which is preliminary data.</text>
</comment>
<evidence type="ECO:0008006" key="3">
    <source>
        <dbReference type="Google" id="ProtNLM"/>
    </source>
</evidence>
<dbReference type="EMBL" id="RXFQ01000059">
    <property type="protein sequence ID" value="RSZ23970.1"/>
    <property type="molecule type" value="Genomic_DNA"/>
</dbReference>
<dbReference type="Gene3D" id="3.40.1580.10">
    <property type="entry name" value="SMI1/KNR4-like"/>
    <property type="match status" value="1"/>
</dbReference>
<name>A0ABX9ZWX6_9BURK</name>
<evidence type="ECO:0000313" key="2">
    <source>
        <dbReference type="Proteomes" id="UP000271137"/>
    </source>
</evidence>
<reference evidence="1 2" key="1">
    <citation type="submission" date="2018-12" db="EMBL/GenBank/DDBJ databases">
        <title>The genome sequences of strain 502.</title>
        <authorList>
            <person name="Gao J."/>
            <person name="Sun J."/>
        </authorList>
    </citation>
    <scope>NUCLEOTIDE SEQUENCE [LARGE SCALE GENOMIC DNA]</scope>
    <source>
        <strain evidence="1 2">502</strain>
    </source>
</reference>
<accession>A0ABX9ZWX6</accession>
<dbReference type="RefSeq" id="WP_125967276.1">
    <property type="nucleotide sequence ID" value="NZ_RXFQ01000059.1"/>
</dbReference>